<dbReference type="EMBL" id="CP003122">
    <property type="protein sequence ID" value="AFJ26879.1"/>
    <property type="molecule type" value="Genomic_DNA"/>
</dbReference>
<sequence>MFLTVERGNQMAVMQIEYYSEALKMEWGVSVLYPDASRVEDPADTDIPVLYLLHGMNGNHHSWLKRTNVERILRNTNLIVVLPNTNNGFYTDTQYGYNYYTAIAEELPETLSRFFPNMTKKREKTFIAGLSMGGYGSMLLALKTNRFSHAASFSGALSFHDRDLENNDLEQPAFWKGIFGEIEDWTTSPYSLETAAKKFSDKKTKLWIWCGEQDFLYEANNFEVKELEKLGLDVTYTHSPGKHEWFYWERELEHFLQTLPIDFELEERLK</sequence>
<organism evidence="1 2">
    <name type="scientific">Streptococcus parasanguinis FW213</name>
    <dbReference type="NCBI Taxonomy" id="1114965"/>
    <lineage>
        <taxon>Bacteria</taxon>
        <taxon>Bacillati</taxon>
        <taxon>Bacillota</taxon>
        <taxon>Bacilli</taxon>
        <taxon>Lactobacillales</taxon>
        <taxon>Streptococcaceae</taxon>
        <taxon>Streptococcus</taxon>
    </lineage>
</organism>
<dbReference type="STRING" id="1114965.Spaf_1937"/>
<dbReference type="PATRIC" id="fig|1114965.3.peg.1853"/>
<dbReference type="eggNOG" id="COG0627">
    <property type="taxonomic scope" value="Bacteria"/>
</dbReference>
<accession>I1ZPA5</accession>
<proteinExistence type="predicted"/>
<dbReference type="SUPFAM" id="SSF53474">
    <property type="entry name" value="alpha/beta-Hydrolases"/>
    <property type="match status" value="1"/>
</dbReference>
<evidence type="ECO:0000313" key="1">
    <source>
        <dbReference type="EMBL" id="AFJ26879.1"/>
    </source>
</evidence>
<dbReference type="KEGG" id="scf:Spaf_1937"/>
<protein>
    <submittedName>
        <fullName evidence="1">Esterase</fullName>
    </submittedName>
</protein>
<name>I1ZPA5_STRPA</name>
<dbReference type="PANTHER" id="PTHR48098">
    <property type="entry name" value="ENTEROCHELIN ESTERASE-RELATED"/>
    <property type="match status" value="1"/>
</dbReference>
<dbReference type="Pfam" id="PF00756">
    <property type="entry name" value="Esterase"/>
    <property type="match status" value="1"/>
</dbReference>
<reference evidence="1 2" key="1">
    <citation type="journal article" date="2012" name="PLoS ONE">
        <title>Complete Genome and Transcriptomes of Streptococcus parasanguinis FW213: Phylogenic Relations and Potential Virulence Mechanisms.</title>
        <authorList>
            <person name="Geng J."/>
            <person name="Chiu C.H."/>
            <person name="Tang P."/>
            <person name="Chen Y."/>
            <person name="Shieh H.R."/>
            <person name="Hu S."/>
            <person name="Chen Y.Y."/>
        </authorList>
    </citation>
    <scope>NUCLEOTIDE SEQUENCE [LARGE SCALE GENOMIC DNA]</scope>
    <source>
        <strain evidence="1 2">FW213</strain>
    </source>
</reference>
<evidence type="ECO:0000313" key="2">
    <source>
        <dbReference type="Proteomes" id="UP000002865"/>
    </source>
</evidence>
<dbReference type="AlphaFoldDB" id="I1ZPA5"/>
<dbReference type="PANTHER" id="PTHR48098:SF1">
    <property type="entry name" value="DIACYLGLYCEROL ACYLTRANSFERASE_MYCOLYLTRANSFERASE AG85A"/>
    <property type="match status" value="1"/>
</dbReference>
<dbReference type="InterPro" id="IPR050583">
    <property type="entry name" value="Mycobacterial_A85_antigen"/>
</dbReference>
<dbReference type="Proteomes" id="UP000002865">
    <property type="component" value="Chromosome"/>
</dbReference>
<dbReference type="PaxDb" id="1114965-Spaf_1937"/>
<dbReference type="InterPro" id="IPR029058">
    <property type="entry name" value="AB_hydrolase_fold"/>
</dbReference>
<gene>
    <name evidence="1" type="primary">estA</name>
    <name evidence="1" type="ORF">Spaf_1937</name>
</gene>
<dbReference type="InterPro" id="IPR000801">
    <property type="entry name" value="Esterase-like"/>
</dbReference>
<dbReference type="Gene3D" id="3.40.50.1820">
    <property type="entry name" value="alpha/beta hydrolase"/>
    <property type="match status" value="1"/>
</dbReference>
<dbReference type="GO" id="GO:0016747">
    <property type="term" value="F:acyltransferase activity, transferring groups other than amino-acyl groups"/>
    <property type="evidence" value="ECO:0007669"/>
    <property type="project" value="TreeGrafter"/>
</dbReference>
<dbReference type="HOGENOM" id="CLU_037618_3_0_9"/>